<dbReference type="InterPro" id="IPR043502">
    <property type="entry name" value="DNA/RNA_pol_sf"/>
</dbReference>
<dbReference type="Gene3D" id="3.30.160.60">
    <property type="entry name" value="Classic Zinc Finger"/>
    <property type="match status" value="1"/>
</dbReference>
<organism evidence="3 4">
    <name type="scientific">Tribolium castaneum</name>
    <name type="common">Red flour beetle</name>
    <dbReference type="NCBI Taxonomy" id="7070"/>
    <lineage>
        <taxon>Eukaryota</taxon>
        <taxon>Metazoa</taxon>
        <taxon>Ecdysozoa</taxon>
        <taxon>Arthropoda</taxon>
        <taxon>Hexapoda</taxon>
        <taxon>Insecta</taxon>
        <taxon>Pterygota</taxon>
        <taxon>Neoptera</taxon>
        <taxon>Endopterygota</taxon>
        <taxon>Coleoptera</taxon>
        <taxon>Polyphaga</taxon>
        <taxon>Cucujiformia</taxon>
        <taxon>Tenebrionidae</taxon>
        <taxon>Tenebrionidae incertae sedis</taxon>
        <taxon>Tribolium</taxon>
    </lineage>
</organism>
<dbReference type="InterPro" id="IPR013087">
    <property type="entry name" value="Znf_C2H2_type"/>
</dbReference>
<feature type="compositionally biased region" description="Basic residues" evidence="1">
    <location>
        <begin position="523"/>
        <end position="538"/>
    </location>
</feature>
<gene>
    <name evidence="3" type="primary">AUGUSTUS-3.0.2_31914</name>
    <name evidence="3" type="ORF">TcasGA2_TC031914</name>
</gene>
<dbReference type="Gene3D" id="3.30.70.270">
    <property type="match status" value="1"/>
</dbReference>
<evidence type="ECO:0000313" key="3">
    <source>
        <dbReference type="EMBL" id="KYB24672.1"/>
    </source>
</evidence>
<name>A0A139W9S8_TRICA</name>
<feature type="compositionally biased region" description="Polar residues" evidence="1">
    <location>
        <begin position="407"/>
        <end position="440"/>
    </location>
</feature>
<dbReference type="Pfam" id="PF00078">
    <property type="entry name" value="RVT_1"/>
    <property type="match status" value="1"/>
</dbReference>
<dbReference type="InParanoid" id="A0A139W9S8"/>
<dbReference type="SUPFAM" id="SSF56672">
    <property type="entry name" value="DNA/RNA polymerases"/>
    <property type="match status" value="1"/>
</dbReference>
<evidence type="ECO:0000313" key="4">
    <source>
        <dbReference type="Proteomes" id="UP000007266"/>
    </source>
</evidence>
<dbReference type="InterPro" id="IPR000477">
    <property type="entry name" value="RT_dom"/>
</dbReference>
<feature type="domain" description="Reverse transcriptase" evidence="2">
    <location>
        <begin position="608"/>
        <end position="884"/>
    </location>
</feature>
<evidence type="ECO:0000256" key="1">
    <source>
        <dbReference type="SAM" id="MobiDB-lite"/>
    </source>
</evidence>
<feature type="region of interest" description="Disordered" evidence="1">
    <location>
        <begin position="26"/>
        <end position="49"/>
    </location>
</feature>
<feature type="region of interest" description="Disordered" evidence="1">
    <location>
        <begin position="522"/>
        <end position="550"/>
    </location>
</feature>
<feature type="compositionally biased region" description="Polar residues" evidence="1">
    <location>
        <begin position="256"/>
        <end position="283"/>
    </location>
</feature>
<dbReference type="PROSITE" id="PS50878">
    <property type="entry name" value="RT_POL"/>
    <property type="match status" value="1"/>
</dbReference>
<protein>
    <submittedName>
        <fullName evidence="3">Retrovirus-related Pol polyprotein from type-1 retrotransposable element R2-like Protein</fullName>
    </submittedName>
</protein>
<keyword evidence="4" id="KW-1185">Reference proteome</keyword>
<dbReference type="InterPro" id="IPR043128">
    <property type="entry name" value="Rev_trsase/Diguanyl_cyclase"/>
</dbReference>
<feature type="compositionally biased region" description="Polar residues" evidence="1">
    <location>
        <begin position="541"/>
        <end position="550"/>
    </location>
</feature>
<feature type="region of interest" description="Disordered" evidence="1">
    <location>
        <begin position="388"/>
        <end position="462"/>
    </location>
</feature>
<sequence>MVWNAKSTAVAAVSGSSPRTLKIRERATSRHRAGSYPYPQQVSKVGSEDRGVSGLARKRVAADVPGLCEVKRCSVSVVNVESEFGPVPWPPAEPSCCEAPGAPVRARAMGLTTLSGTKTSNSGAQGPSTSAPMQNMAGGFVCDCGRSYALKTSLARHKKECGKNNAECRWCGTRFNTLAGTCQHERKAHFVQYQSDLAKALPQPESELMEKIAIVEARSINGIFYKEMMGLHGAGSISPASTNAGSLESASPKAGCSSSASPGPTTRSRAPTKSVPQRSSNSARIVVEAQVHTRAPPNTGETEVALRESRRTVPRLGHNPSRPCGISPLMAIAIDEDSVLSGLRVQAGPSPTAVHSVEAFPGTSSMTPMETDRVHNKSGIDPILEHNGTRQVRREESSTREDPVEQWSPNYPKTPVTMPNITTTADATFTSYNRTPQTLPGNRRRRSRSLPPVQRKSASDELESVDSLGPWAVFLQDQVDAGSLSGNDSLADLVRVALTKSDRGVLNDAVNRYLAQRAESLRIRKRGSKGKRKSKTGRHYGQTTSGSSQRAALFKKHQALFLKNRRGLAETILSGKGGFFPRPEPPVTSVEEFYGGIFESPSPPDNEPFEFRNVQPSAWRVLRTTLVPKDGDLRNPANWRPITISSALQRLLHGVLAARLSKLVSLSSSQRGFTEIDGTLANALILHEYLQYRRQTGRTYQVVSVDVRKAFDTVSHCSISRALGRFGIPSVIREYILATFGAQTTIKYGSVTTRPIRMLRGVRQGDPLSPVLFNLVMDELLEKVNEKYEGGSLQSGERCSIMAFADDLILIADRDQDVPAMFDEVSTFLERRGMSVNPAKCRTLIAGAVSGRSVVRTGSSYKIHNTPIPNVDALDAFKYLGLEFGHKGVERPTIHNLSVWLNNLRRAPLKPDQKCLFIRQYVIPRLLYGMQNPQVTSKVLREADRLIRRHLKTYYHLNVHTPDSLIHASVRDGGLGIMELRKAIPRIFLGRLVKLLNKNNDSVLSSVLQSNRVRTLMGKLSTMAGEVPESTFWRNRIASGPLSKGLEQAAEDSASRLWISEKPSGWSGRDHVRAVQLRTGNLPTKAIPSVPVGQRRCRHGCACDESISHVLQMCPLTHADRIRRHDEVVKKVARHCGAIVIADVQVSWDSESLTVPYERKRAKYDVPQFHQAAQHAWPGKALTFVPVIVGARGIWSRINNDRSAALQIPPVVRRACVNSVVKWGSSIHATFMSKRSRLDDGSNEEFDEVENIKAIKDDLRKILFNEANKCNKGAIEQILSRFEDLELVTMRLIKDNSFLEGRIKEMKVYSTTGEEIRNQREGGLVVPVSNNVVKSYAIVVKGKDDSESASKIKEKLMKVETDAKIQAVRQCRSWW</sequence>
<dbReference type="PANTHER" id="PTHR37557:SF4">
    <property type="entry name" value="CCHC-TYPE DOMAIN-CONTAINING PROTEIN"/>
    <property type="match status" value="1"/>
</dbReference>
<dbReference type="GO" id="GO:0071897">
    <property type="term" value="P:DNA biosynthetic process"/>
    <property type="evidence" value="ECO:0007669"/>
    <property type="project" value="UniProtKB-ARBA"/>
</dbReference>
<dbReference type="Proteomes" id="UP000007266">
    <property type="component" value="Unassembled WGS sequence"/>
</dbReference>
<dbReference type="PROSITE" id="PS00028">
    <property type="entry name" value="ZINC_FINGER_C2H2_1"/>
    <property type="match status" value="1"/>
</dbReference>
<evidence type="ECO:0000259" key="2">
    <source>
        <dbReference type="PROSITE" id="PS50878"/>
    </source>
</evidence>
<proteinExistence type="predicted"/>
<accession>A0A139W9S8</accession>
<reference evidence="3 4" key="2">
    <citation type="journal article" date="2010" name="Nucleic Acids Res.">
        <title>BeetleBase in 2010: revisions to provide comprehensive genomic information for Tribolium castaneum.</title>
        <authorList>
            <person name="Kim H.S."/>
            <person name="Murphy T."/>
            <person name="Xia J."/>
            <person name="Caragea D."/>
            <person name="Park Y."/>
            <person name="Beeman R.W."/>
            <person name="Lorenzen M.D."/>
            <person name="Butcher S."/>
            <person name="Manak J.R."/>
            <person name="Brown S.J."/>
        </authorList>
    </citation>
    <scope>NUCLEOTIDE SEQUENCE [LARGE SCALE GENOMIC DNA]</scope>
    <source>
        <strain evidence="3 4">Georgia GA2</strain>
    </source>
</reference>
<dbReference type="CDD" id="cd01650">
    <property type="entry name" value="RT_nLTR_like"/>
    <property type="match status" value="1"/>
</dbReference>
<reference evidence="3 4" key="1">
    <citation type="journal article" date="2008" name="Nature">
        <title>The genome of the model beetle and pest Tribolium castaneum.</title>
        <authorList>
            <consortium name="Tribolium Genome Sequencing Consortium"/>
            <person name="Richards S."/>
            <person name="Gibbs R.A."/>
            <person name="Weinstock G.M."/>
            <person name="Brown S.J."/>
            <person name="Denell R."/>
            <person name="Beeman R.W."/>
            <person name="Gibbs R."/>
            <person name="Beeman R.W."/>
            <person name="Brown S.J."/>
            <person name="Bucher G."/>
            <person name="Friedrich M."/>
            <person name="Grimmelikhuijzen C.J."/>
            <person name="Klingler M."/>
            <person name="Lorenzen M."/>
            <person name="Richards S."/>
            <person name="Roth S."/>
            <person name="Schroder R."/>
            <person name="Tautz D."/>
            <person name="Zdobnov E.M."/>
            <person name="Muzny D."/>
            <person name="Gibbs R.A."/>
            <person name="Weinstock G.M."/>
            <person name="Attaway T."/>
            <person name="Bell S."/>
            <person name="Buhay C.J."/>
            <person name="Chandrabose M.N."/>
            <person name="Chavez D."/>
            <person name="Clerk-Blankenburg K.P."/>
            <person name="Cree A."/>
            <person name="Dao M."/>
            <person name="Davis C."/>
            <person name="Chacko J."/>
            <person name="Dinh H."/>
            <person name="Dugan-Rocha S."/>
            <person name="Fowler G."/>
            <person name="Garner T.T."/>
            <person name="Garnes J."/>
            <person name="Gnirke A."/>
            <person name="Hawes A."/>
            <person name="Hernandez J."/>
            <person name="Hines S."/>
            <person name="Holder M."/>
            <person name="Hume J."/>
            <person name="Jhangiani S.N."/>
            <person name="Joshi V."/>
            <person name="Khan Z.M."/>
            <person name="Jackson L."/>
            <person name="Kovar C."/>
            <person name="Kowis A."/>
            <person name="Lee S."/>
            <person name="Lewis L.R."/>
            <person name="Margolis J."/>
            <person name="Morgan M."/>
            <person name="Nazareth L.V."/>
            <person name="Nguyen N."/>
            <person name="Okwuonu G."/>
            <person name="Parker D."/>
            <person name="Richards S."/>
            <person name="Ruiz S.J."/>
            <person name="Santibanez J."/>
            <person name="Savard J."/>
            <person name="Scherer S.E."/>
            <person name="Schneider B."/>
            <person name="Sodergren E."/>
            <person name="Tautz D."/>
            <person name="Vattahil S."/>
            <person name="Villasana D."/>
            <person name="White C.S."/>
            <person name="Wright R."/>
            <person name="Park Y."/>
            <person name="Beeman R.W."/>
            <person name="Lord J."/>
            <person name="Oppert B."/>
            <person name="Lorenzen M."/>
            <person name="Brown S."/>
            <person name="Wang L."/>
            <person name="Savard J."/>
            <person name="Tautz D."/>
            <person name="Richards S."/>
            <person name="Weinstock G."/>
            <person name="Gibbs R.A."/>
            <person name="Liu Y."/>
            <person name="Worley K."/>
            <person name="Weinstock G."/>
            <person name="Elsik C.G."/>
            <person name="Reese J.T."/>
            <person name="Elhaik E."/>
            <person name="Landan G."/>
            <person name="Graur D."/>
            <person name="Arensburger P."/>
            <person name="Atkinson P."/>
            <person name="Beeman R.W."/>
            <person name="Beidler J."/>
            <person name="Brown S.J."/>
            <person name="Demuth J.P."/>
            <person name="Drury D.W."/>
            <person name="Du Y.Z."/>
            <person name="Fujiwara H."/>
            <person name="Lorenzen M."/>
            <person name="Maselli V."/>
            <person name="Osanai M."/>
            <person name="Park Y."/>
            <person name="Robertson H.M."/>
            <person name="Tu Z."/>
            <person name="Wang J.J."/>
            <person name="Wang S."/>
            <person name="Richards S."/>
            <person name="Song H."/>
            <person name="Zhang L."/>
            <person name="Sodergren E."/>
            <person name="Werner D."/>
            <person name="Stanke M."/>
            <person name="Morgenstern B."/>
            <person name="Solovyev V."/>
            <person name="Kosarev P."/>
            <person name="Brown G."/>
            <person name="Chen H.C."/>
            <person name="Ermolaeva O."/>
            <person name="Hlavina W."/>
            <person name="Kapustin Y."/>
            <person name="Kiryutin B."/>
            <person name="Kitts P."/>
            <person name="Maglott D."/>
            <person name="Pruitt K."/>
            <person name="Sapojnikov V."/>
            <person name="Souvorov A."/>
            <person name="Mackey A.J."/>
            <person name="Waterhouse R.M."/>
            <person name="Wyder S."/>
            <person name="Zdobnov E.M."/>
            <person name="Zdobnov E.M."/>
            <person name="Wyder S."/>
            <person name="Kriventseva E.V."/>
            <person name="Kadowaki T."/>
            <person name="Bork P."/>
            <person name="Aranda M."/>
            <person name="Bao R."/>
            <person name="Beermann A."/>
            <person name="Berns N."/>
            <person name="Bolognesi R."/>
            <person name="Bonneton F."/>
            <person name="Bopp D."/>
            <person name="Brown S.J."/>
            <person name="Bucher G."/>
            <person name="Butts T."/>
            <person name="Chaumot A."/>
            <person name="Denell R.E."/>
            <person name="Ferrier D.E."/>
            <person name="Friedrich M."/>
            <person name="Gordon C.M."/>
            <person name="Jindra M."/>
            <person name="Klingler M."/>
            <person name="Lan Q."/>
            <person name="Lattorff H.M."/>
            <person name="Laudet V."/>
            <person name="von Levetsow C."/>
            <person name="Liu Z."/>
            <person name="Lutz R."/>
            <person name="Lynch J.A."/>
            <person name="da Fonseca R.N."/>
            <person name="Posnien N."/>
            <person name="Reuter R."/>
            <person name="Roth S."/>
            <person name="Savard J."/>
            <person name="Schinko J.B."/>
            <person name="Schmitt C."/>
            <person name="Schoppmeier M."/>
            <person name="Schroder R."/>
            <person name="Shippy T.D."/>
            <person name="Simonnet F."/>
            <person name="Marques-Souza H."/>
            <person name="Tautz D."/>
            <person name="Tomoyasu Y."/>
            <person name="Trauner J."/>
            <person name="Van der Zee M."/>
            <person name="Vervoort M."/>
            <person name="Wittkopp N."/>
            <person name="Wimmer E.A."/>
            <person name="Yang X."/>
            <person name="Jones A.K."/>
            <person name="Sattelle D.B."/>
            <person name="Ebert P.R."/>
            <person name="Nelson D."/>
            <person name="Scott J.G."/>
            <person name="Beeman R.W."/>
            <person name="Muthukrishnan S."/>
            <person name="Kramer K.J."/>
            <person name="Arakane Y."/>
            <person name="Beeman R.W."/>
            <person name="Zhu Q."/>
            <person name="Hogenkamp D."/>
            <person name="Dixit R."/>
            <person name="Oppert B."/>
            <person name="Jiang H."/>
            <person name="Zou Z."/>
            <person name="Marshall J."/>
            <person name="Elpidina E."/>
            <person name="Vinokurov K."/>
            <person name="Oppert C."/>
            <person name="Zou Z."/>
            <person name="Evans J."/>
            <person name="Lu Z."/>
            <person name="Zhao P."/>
            <person name="Sumathipala N."/>
            <person name="Altincicek B."/>
            <person name="Vilcinskas A."/>
            <person name="Williams M."/>
            <person name="Hultmark D."/>
            <person name="Hetru C."/>
            <person name="Jiang H."/>
            <person name="Grimmelikhuijzen C.J."/>
            <person name="Hauser F."/>
            <person name="Cazzamali G."/>
            <person name="Williamson M."/>
            <person name="Park Y."/>
            <person name="Li B."/>
            <person name="Tanaka Y."/>
            <person name="Predel R."/>
            <person name="Neupert S."/>
            <person name="Schachtner J."/>
            <person name="Verleyen P."/>
            <person name="Raible F."/>
            <person name="Bork P."/>
            <person name="Friedrich M."/>
            <person name="Walden K.K."/>
            <person name="Robertson H.M."/>
            <person name="Angeli S."/>
            <person name="Foret S."/>
            <person name="Bucher G."/>
            <person name="Schuetz S."/>
            <person name="Maleszka R."/>
            <person name="Wimmer E.A."/>
            <person name="Beeman R.W."/>
            <person name="Lorenzen M."/>
            <person name="Tomoyasu Y."/>
            <person name="Miller S.C."/>
            <person name="Grossmann D."/>
            <person name="Bucher G."/>
        </authorList>
    </citation>
    <scope>NUCLEOTIDE SEQUENCE [LARGE SCALE GENOMIC DNA]</scope>
    <source>
        <strain evidence="3 4">Georgia GA2</strain>
    </source>
</reference>
<dbReference type="EMBL" id="KQ971997">
    <property type="protein sequence ID" value="KYB24672.1"/>
    <property type="molecule type" value="Genomic_DNA"/>
</dbReference>
<feature type="compositionally biased region" description="Basic and acidic residues" evidence="1">
    <location>
        <begin position="388"/>
        <end position="403"/>
    </location>
</feature>
<dbReference type="PANTHER" id="PTHR37557">
    <property type="entry name" value="115 KDA PROTEIN IN TYPE-1 RETROTRANSPOSABLE ELEMENT R1DM-LIKE PROTEIN-RELATED-RELATED"/>
    <property type="match status" value="1"/>
</dbReference>
<dbReference type="eggNOG" id="KOG1075">
    <property type="taxonomic scope" value="Eukaryota"/>
</dbReference>
<feature type="region of interest" description="Disordered" evidence="1">
    <location>
        <begin position="242"/>
        <end position="322"/>
    </location>
</feature>